<evidence type="ECO:0000313" key="3">
    <source>
        <dbReference type="Proteomes" id="UP000886748"/>
    </source>
</evidence>
<organism evidence="2 3">
    <name type="scientific">Candidatus Limenecus avicola</name>
    <dbReference type="NCBI Taxonomy" id="2840847"/>
    <lineage>
        <taxon>Bacteria</taxon>
        <taxon>Bacillati</taxon>
        <taxon>Bacillota</taxon>
        <taxon>Clostridia</taxon>
        <taxon>Eubacteriales</taxon>
        <taxon>Clostridiaceae</taxon>
        <taxon>Clostridiaceae incertae sedis</taxon>
        <taxon>Candidatus Limenecus</taxon>
    </lineage>
</organism>
<name>A0A9D1MZ68_9CLOT</name>
<gene>
    <name evidence="2" type="ORF">IAD26_03300</name>
</gene>
<reference evidence="2" key="2">
    <citation type="journal article" date="2021" name="PeerJ">
        <title>Extensive microbial diversity within the chicken gut microbiome revealed by metagenomics and culture.</title>
        <authorList>
            <person name="Gilroy R."/>
            <person name="Ravi A."/>
            <person name="Getino M."/>
            <person name="Pursley I."/>
            <person name="Horton D.L."/>
            <person name="Alikhan N.F."/>
            <person name="Baker D."/>
            <person name="Gharbi K."/>
            <person name="Hall N."/>
            <person name="Watson M."/>
            <person name="Adriaenssens E.M."/>
            <person name="Foster-Nyarko E."/>
            <person name="Jarju S."/>
            <person name="Secka A."/>
            <person name="Antonio M."/>
            <person name="Oren A."/>
            <person name="Chaudhuri R.R."/>
            <person name="La Ragione R."/>
            <person name="Hildebrand F."/>
            <person name="Pallen M.J."/>
        </authorList>
    </citation>
    <scope>NUCLEOTIDE SEQUENCE</scope>
    <source>
        <strain evidence="2">CHK154-7741</strain>
    </source>
</reference>
<feature type="domain" description="HTH cro/C1-type" evidence="1">
    <location>
        <begin position="59"/>
        <end position="98"/>
    </location>
</feature>
<dbReference type="InterPro" id="IPR014057">
    <property type="entry name" value="HI1420"/>
</dbReference>
<evidence type="ECO:0000313" key="2">
    <source>
        <dbReference type="EMBL" id="HIU92144.1"/>
    </source>
</evidence>
<dbReference type="EMBL" id="DVOD01000023">
    <property type="protein sequence ID" value="HIU92144.1"/>
    <property type="molecule type" value="Genomic_DNA"/>
</dbReference>
<dbReference type="InterPro" id="IPR001387">
    <property type="entry name" value="Cro/C1-type_HTH"/>
</dbReference>
<dbReference type="Proteomes" id="UP000886748">
    <property type="component" value="Unassembled WGS sequence"/>
</dbReference>
<dbReference type="AlphaFoldDB" id="A0A9D1MZ68"/>
<sequence length="98" mass="11150">MNKSKSFNEYILNDLKTDKDIKEWINIGFEEFLQDNDLNAFLKALEYAVRAKDSISGISKKTGISRSNLYAIFKGEQQPQLSTALKIIKELGYTVQVA</sequence>
<dbReference type="InterPro" id="IPR010982">
    <property type="entry name" value="Lambda_DNA-bd_dom_sf"/>
</dbReference>
<dbReference type="Gene3D" id="1.10.260.40">
    <property type="entry name" value="lambda repressor-like DNA-binding domains"/>
    <property type="match status" value="1"/>
</dbReference>
<proteinExistence type="predicted"/>
<dbReference type="GO" id="GO:0003677">
    <property type="term" value="F:DNA binding"/>
    <property type="evidence" value="ECO:0007669"/>
    <property type="project" value="InterPro"/>
</dbReference>
<dbReference type="PANTHER" id="PTHR40275:SF1">
    <property type="entry name" value="SSL7038 PROTEIN"/>
    <property type="match status" value="1"/>
</dbReference>
<comment type="caution">
    <text evidence="2">The sequence shown here is derived from an EMBL/GenBank/DDBJ whole genome shotgun (WGS) entry which is preliminary data.</text>
</comment>
<dbReference type="PANTHER" id="PTHR40275">
    <property type="entry name" value="SSL7038 PROTEIN"/>
    <property type="match status" value="1"/>
</dbReference>
<evidence type="ECO:0000259" key="1">
    <source>
        <dbReference type="PROSITE" id="PS50943"/>
    </source>
</evidence>
<protein>
    <submittedName>
        <fullName evidence="2">Addiction module antidote protein</fullName>
    </submittedName>
</protein>
<dbReference type="Pfam" id="PF21716">
    <property type="entry name" value="dnstrm_HI1420"/>
    <property type="match status" value="1"/>
</dbReference>
<reference evidence="2" key="1">
    <citation type="submission" date="2020-10" db="EMBL/GenBank/DDBJ databases">
        <authorList>
            <person name="Gilroy R."/>
        </authorList>
    </citation>
    <scope>NUCLEOTIDE SEQUENCE</scope>
    <source>
        <strain evidence="2">CHK154-7741</strain>
    </source>
</reference>
<dbReference type="SUPFAM" id="SSF47413">
    <property type="entry name" value="lambda repressor-like DNA-binding domains"/>
    <property type="match status" value="1"/>
</dbReference>
<dbReference type="CDD" id="cd00093">
    <property type="entry name" value="HTH_XRE"/>
    <property type="match status" value="1"/>
</dbReference>
<accession>A0A9D1MZ68</accession>
<dbReference type="NCBIfam" id="TIGR02684">
    <property type="entry name" value="dnstrm_HI1420"/>
    <property type="match status" value="1"/>
</dbReference>
<dbReference type="PROSITE" id="PS50943">
    <property type="entry name" value="HTH_CROC1"/>
    <property type="match status" value="1"/>
</dbReference>